<proteinExistence type="predicted"/>
<dbReference type="Proteomes" id="UP000051295">
    <property type="component" value="Unassembled WGS sequence"/>
</dbReference>
<evidence type="ECO:0000313" key="2">
    <source>
        <dbReference type="Proteomes" id="UP000051295"/>
    </source>
</evidence>
<dbReference type="OrthoDB" id="7738210at2"/>
<dbReference type="AlphaFoldDB" id="A0A0T5NVL7"/>
<gene>
    <name evidence="1" type="ORF">XM53_07385</name>
</gene>
<accession>A0A0T5NVL7</accession>
<organism evidence="1 2">
    <name type="scientific">Roseovarius atlanticus</name>
    <dbReference type="NCBI Taxonomy" id="1641875"/>
    <lineage>
        <taxon>Bacteria</taxon>
        <taxon>Pseudomonadati</taxon>
        <taxon>Pseudomonadota</taxon>
        <taxon>Alphaproteobacteria</taxon>
        <taxon>Rhodobacterales</taxon>
        <taxon>Roseobacteraceae</taxon>
        <taxon>Roseovarius</taxon>
    </lineage>
</organism>
<protein>
    <submittedName>
        <fullName evidence="1">Uncharacterized protein</fullName>
    </submittedName>
</protein>
<keyword evidence="2" id="KW-1185">Reference proteome</keyword>
<sequence length="306" mass="33795">MAFAFFRKHPRPLSPEAWQTVKAFHAENQGIALVKHGKVLTTATNRKHTPGISETDWMAVQVFELFEDVREKAGAQDLDALGPEHRHILLMATLAANGTQEEFDSALKADKLGMAAHMRGLRDGWAWARSMPPPRALPGESPAAMLARFNRGLTLEEAYTTGREALISGRFTDNDTQLFLLPYAVQRVRALGAQIPCVWRNAPGFRDLNTPERDAVGLVYRTLCISDDVLDLMDEVLDEPPNGDVVMERIKMFHNGATQLALTDSVTADLPTGLPGSVHDMTLTAFDTGFRLLDEAMVFYAARHGA</sequence>
<name>A0A0T5NVL7_9RHOB</name>
<dbReference type="PATRIC" id="fig|1641875.4.peg.3874"/>
<comment type="caution">
    <text evidence="1">The sequence shown here is derived from an EMBL/GenBank/DDBJ whole genome shotgun (WGS) entry which is preliminary data.</text>
</comment>
<dbReference type="RefSeq" id="WP_057791858.1">
    <property type="nucleotide sequence ID" value="NZ_LAXJ01000007.1"/>
</dbReference>
<evidence type="ECO:0000313" key="1">
    <source>
        <dbReference type="EMBL" id="KRS12979.1"/>
    </source>
</evidence>
<reference evidence="1 2" key="1">
    <citation type="submission" date="2015-04" db="EMBL/GenBank/DDBJ databases">
        <title>The draft genome sequence of Roseovarius sp.R12b.</title>
        <authorList>
            <person name="Li G."/>
            <person name="Lai Q."/>
            <person name="Shao Z."/>
            <person name="Yan P."/>
        </authorList>
    </citation>
    <scope>NUCLEOTIDE SEQUENCE [LARGE SCALE GENOMIC DNA]</scope>
    <source>
        <strain evidence="1 2">R12B</strain>
    </source>
</reference>
<dbReference type="EMBL" id="LAXJ01000007">
    <property type="protein sequence ID" value="KRS12979.1"/>
    <property type="molecule type" value="Genomic_DNA"/>
</dbReference>